<gene>
    <name evidence="1" type="ORF">E6O75_ATG03380</name>
</gene>
<protein>
    <submittedName>
        <fullName evidence="1">Uncharacterized protein</fullName>
    </submittedName>
</protein>
<dbReference type="EMBL" id="SNSC02000006">
    <property type="protein sequence ID" value="TID23744.1"/>
    <property type="molecule type" value="Genomic_DNA"/>
</dbReference>
<accession>A0A4Z1PNC8</accession>
<organism evidence="1 2">
    <name type="scientific">Venturia nashicola</name>
    <dbReference type="NCBI Taxonomy" id="86259"/>
    <lineage>
        <taxon>Eukaryota</taxon>
        <taxon>Fungi</taxon>
        <taxon>Dikarya</taxon>
        <taxon>Ascomycota</taxon>
        <taxon>Pezizomycotina</taxon>
        <taxon>Dothideomycetes</taxon>
        <taxon>Pleosporomycetidae</taxon>
        <taxon>Venturiales</taxon>
        <taxon>Venturiaceae</taxon>
        <taxon>Venturia</taxon>
    </lineage>
</organism>
<sequence length="124" mass="13536">MPVDNHLIRCRVAENEFLKAQIIGMQARAQRAFKYSVLTILDNMVAETPAIHADRPLRVVTSNQGGGDWQASVVMLKPLALVVCTEPIFKSRFEDDVVGVNQALRALHKLTAESLGLALGALGK</sequence>
<dbReference type="Proteomes" id="UP000298493">
    <property type="component" value="Unassembled WGS sequence"/>
</dbReference>
<proteinExistence type="predicted"/>
<reference evidence="1 2" key="1">
    <citation type="submission" date="2019-04" db="EMBL/GenBank/DDBJ databases">
        <title>High contiguity whole genome sequence and gene annotation resource for two Venturia nashicola isolates.</title>
        <authorList>
            <person name="Prokchorchik M."/>
            <person name="Won K."/>
            <person name="Lee Y."/>
            <person name="Choi E.D."/>
            <person name="Segonzac C."/>
            <person name="Sohn K.H."/>
        </authorList>
    </citation>
    <scope>NUCLEOTIDE SEQUENCE [LARGE SCALE GENOMIC DNA]</scope>
    <source>
        <strain evidence="1 2">PRI2</strain>
    </source>
</reference>
<evidence type="ECO:0000313" key="1">
    <source>
        <dbReference type="EMBL" id="TID23744.1"/>
    </source>
</evidence>
<evidence type="ECO:0000313" key="2">
    <source>
        <dbReference type="Proteomes" id="UP000298493"/>
    </source>
</evidence>
<dbReference type="AlphaFoldDB" id="A0A4Z1PNC8"/>
<comment type="caution">
    <text evidence="1">The sequence shown here is derived from an EMBL/GenBank/DDBJ whole genome shotgun (WGS) entry which is preliminary data.</text>
</comment>
<name>A0A4Z1PNC8_9PEZI</name>
<keyword evidence="2" id="KW-1185">Reference proteome</keyword>